<proteinExistence type="predicted"/>
<protein>
    <recommendedName>
        <fullName evidence="3">Carboxypeptidase regulatory-like domain-containing protein</fullName>
    </recommendedName>
</protein>
<dbReference type="RefSeq" id="WP_378018629.1">
    <property type="nucleotide sequence ID" value="NZ_JBHSKT010000014.1"/>
</dbReference>
<dbReference type="EMBL" id="JBHSKT010000014">
    <property type="protein sequence ID" value="MFC5272269.1"/>
    <property type="molecule type" value="Genomic_DNA"/>
</dbReference>
<dbReference type="Proteomes" id="UP001596161">
    <property type="component" value="Unassembled WGS sequence"/>
</dbReference>
<organism evidence="1 2">
    <name type="scientific">Adhaeribacter terreus</name>
    <dbReference type="NCBI Taxonomy" id="529703"/>
    <lineage>
        <taxon>Bacteria</taxon>
        <taxon>Pseudomonadati</taxon>
        <taxon>Bacteroidota</taxon>
        <taxon>Cytophagia</taxon>
        <taxon>Cytophagales</taxon>
        <taxon>Hymenobacteraceae</taxon>
        <taxon>Adhaeribacter</taxon>
    </lineage>
</organism>
<comment type="caution">
    <text evidence="1">The sequence shown here is derived from an EMBL/GenBank/DDBJ whole genome shotgun (WGS) entry which is preliminary data.</text>
</comment>
<sequence>MNKLYYLWSIFIFTLFLGRIGYAQTNSESEVDGVYMLQGVMETAAGFEFKADKTFEYMFTYGAADKWGKGTWKTDGTRILLSSHHSQPRSDFILIQSDARNSQGIKIKISDAENRPYAYVTCRLGKEKVTTNAQGEAYFRSIGSGNLELFHPIYSLRITQLQLNKKHNNFLIFPAADLSEVYFKDFEMEIGAEEITANQLPGMPPEDAAGKLKRYVFKQQK</sequence>
<keyword evidence="2" id="KW-1185">Reference proteome</keyword>
<evidence type="ECO:0008006" key="3">
    <source>
        <dbReference type="Google" id="ProtNLM"/>
    </source>
</evidence>
<reference evidence="2" key="1">
    <citation type="journal article" date="2019" name="Int. J. Syst. Evol. Microbiol.">
        <title>The Global Catalogue of Microorganisms (GCM) 10K type strain sequencing project: providing services to taxonomists for standard genome sequencing and annotation.</title>
        <authorList>
            <consortium name="The Broad Institute Genomics Platform"/>
            <consortium name="The Broad Institute Genome Sequencing Center for Infectious Disease"/>
            <person name="Wu L."/>
            <person name="Ma J."/>
        </authorList>
    </citation>
    <scope>NUCLEOTIDE SEQUENCE [LARGE SCALE GENOMIC DNA]</scope>
    <source>
        <strain evidence="2">KACC 12602</strain>
    </source>
</reference>
<evidence type="ECO:0000313" key="1">
    <source>
        <dbReference type="EMBL" id="MFC5272269.1"/>
    </source>
</evidence>
<name>A0ABW0EHB3_9BACT</name>
<gene>
    <name evidence="1" type="ORF">ACFPIB_16765</name>
</gene>
<accession>A0ABW0EHB3</accession>
<evidence type="ECO:0000313" key="2">
    <source>
        <dbReference type="Proteomes" id="UP001596161"/>
    </source>
</evidence>